<dbReference type="Proteomes" id="UP001273166">
    <property type="component" value="Unassembled WGS sequence"/>
</dbReference>
<gene>
    <name evidence="6" type="ORF">B0T15DRAFT_536715</name>
</gene>
<protein>
    <submittedName>
        <fullName evidence="6">CI-B8 domain-containing protein</fullName>
    </submittedName>
</protein>
<keyword evidence="3" id="KW-0496">Mitochondrion</keyword>
<dbReference type="SUPFAM" id="SSF52833">
    <property type="entry name" value="Thioredoxin-like"/>
    <property type="match status" value="1"/>
</dbReference>
<evidence type="ECO:0000256" key="2">
    <source>
        <dbReference type="ARBA" id="ARBA00022980"/>
    </source>
</evidence>
<dbReference type="InterPro" id="IPR040049">
    <property type="entry name" value="Ribosomal_mS25/mL61"/>
</dbReference>
<dbReference type="EMBL" id="JAUDZG010000005">
    <property type="protein sequence ID" value="KAK3304514.1"/>
    <property type="molecule type" value="Genomic_DNA"/>
</dbReference>
<dbReference type="PANTHER" id="PTHR13274">
    <property type="entry name" value="MITOCHONDRIAL RIBOSOMAL PROTEIN S25"/>
    <property type="match status" value="1"/>
</dbReference>
<name>A0AAJ0GQY3_9PEZI</name>
<accession>A0AAJ0GQY3</accession>
<organism evidence="6 7">
    <name type="scientific">Chaetomium strumarium</name>
    <dbReference type="NCBI Taxonomy" id="1170767"/>
    <lineage>
        <taxon>Eukaryota</taxon>
        <taxon>Fungi</taxon>
        <taxon>Dikarya</taxon>
        <taxon>Ascomycota</taxon>
        <taxon>Pezizomycotina</taxon>
        <taxon>Sordariomycetes</taxon>
        <taxon>Sordariomycetidae</taxon>
        <taxon>Sordariales</taxon>
        <taxon>Chaetomiaceae</taxon>
        <taxon>Chaetomium</taxon>
    </lineage>
</organism>
<proteinExistence type="predicted"/>
<dbReference type="InterPro" id="IPR036249">
    <property type="entry name" value="Thioredoxin-like_sf"/>
</dbReference>
<evidence type="ECO:0000313" key="7">
    <source>
        <dbReference type="Proteomes" id="UP001273166"/>
    </source>
</evidence>
<dbReference type="PANTHER" id="PTHR13274:SF2">
    <property type="entry name" value="SMALL RIBOSOMAL SUBUNIT PROTEIN MS25"/>
    <property type="match status" value="1"/>
</dbReference>
<dbReference type="InterPro" id="IPR007741">
    <property type="entry name" value="Ribosomal_mL43/mS25/NADH_DH"/>
</dbReference>
<evidence type="ECO:0000256" key="4">
    <source>
        <dbReference type="ARBA" id="ARBA00023274"/>
    </source>
</evidence>
<reference evidence="6" key="2">
    <citation type="submission" date="2023-06" db="EMBL/GenBank/DDBJ databases">
        <authorList>
            <consortium name="Lawrence Berkeley National Laboratory"/>
            <person name="Mondo S.J."/>
            <person name="Hensen N."/>
            <person name="Bonometti L."/>
            <person name="Westerberg I."/>
            <person name="Brannstrom I.O."/>
            <person name="Guillou S."/>
            <person name="Cros-Aarteil S."/>
            <person name="Calhoun S."/>
            <person name="Haridas S."/>
            <person name="Kuo A."/>
            <person name="Pangilinan J."/>
            <person name="Riley R."/>
            <person name="Labutti K."/>
            <person name="Andreopoulos B."/>
            <person name="Lipzen A."/>
            <person name="Chen C."/>
            <person name="Yanf M."/>
            <person name="Daum C."/>
            <person name="Ng V."/>
            <person name="Clum A."/>
            <person name="Steindorff A."/>
            <person name="Ohm R."/>
            <person name="Martin F."/>
            <person name="Silar P."/>
            <person name="Natvig D."/>
            <person name="Lalanne C."/>
            <person name="Gautier V."/>
            <person name="Ament-Velasquez S.L."/>
            <person name="Kruys A."/>
            <person name="Hutchinson M.I."/>
            <person name="Powell A.J."/>
            <person name="Barry K."/>
            <person name="Miller A.N."/>
            <person name="Grigoriev I.V."/>
            <person name="Debuchy R."/>
            <person name="Gladieux P."/>
            <person name="Thoren M.H."/>
            <person name="Johannesson H."/>
        </authorList>
    </citation>
    <scope>NUCLEOTIDE SEQUENCE</scope>
    <source>
        <strain evidence="6">CBS 333.67</strain>
    </source>
</reference>
<evidence type="ECO:0000259" key="5">
    <source>
        <dbReference type="SMART" id="SM00916"/>
    </source>
</evidence>
<dbReference type="AlphaFoldDB" id="A0AAJ0GQY3"/>
<comment type="subcellular location">
    <subcellularLocation>
        <location evidence="1">Mitochondrion</location>
    </subcellularLocation>
</comment>
<feature type="domain" description="Ribosomal protein/NADH dehydrogenase" evidence="5">
    <location>
        <begin position="109"/>
        <end position="212"/>
    </location>
</feature>
<dbReference type="RefSeq" id="XP_062720294.1">
    <property type="nucleotide sequence ID" value="XM_062869569.1"/>
</dbReference>
<keyword evidence="2" id="KW-0689">Ribosomal protein</keyword>
<evidence type="ECO:0000256" key="3">
    <source>
        <dbReference type="ARBA" id="ARBA00023128"/>
    </source>
</evidence>
<dbReference type="GO" id="GO:1990904">
    <property type="term" value="C:ribonucleoprotein complex"/>
    <property type="evidence" value="ECO:0007669"/>
    <property type="project" value="UniProtKB-KW"/>
</dbReference>
<reference evidence="6" key="1">
    <citation type="journal article" date="2023" name="Mol. Phylogenet. Evol.">
        <title>Genome-scale phylogeny and comparative genomics of the fungal order Sordariales.</title>
        <authorList>
            <person name="Hensen N."/>
            <person name="Bonometti L."/>
            <person name="Westerberg I."/>
            <person name="Brannstrom I.O."/>
            <person name="Guillou S."/>
            <person name="Cros-Aarteil S."/>
            <person name="Calhoun S."/>
            <person name="Haridas S."/>
            <person name="Kuo A."/>
            <person name="Mondo S."/>
            <person name="Pangilinan J."/>
            <person name="Riley R."/>
            <person name="LaButti K."/>
            <person name="Andreopoulos B."/>
            <person name="Lipzen A."/>
            <person name="Chen C."/>
            <person name="Yan M."/>
            <person name="Daum C."/>
            <person name="Ng V."/>
            <person name="Clum A."/>
            <person name="Steindorff A."/>
            <person name="Ohm R.A."/>
            <person name="Martin F."/>
            <person name="Silar P."/>
            <person name="Natvig D.O."/>
            <person name="Lalanne C."/>
            <person name="Gautier V."/>
            <person name="Ament-Velasquez S.L."/>
            <person name="Kruys A."/>
            <person name="Hutchinson M.I."/>
            <person name="Powell A.J."/>
            <person name="Barry K."/>
            <person name="Miller A.N."/>
            <person name="Grigoriev I.V."/>
            <person name="Debuchy R."/>
            <person name="Gladieux P."/>
            <person name="Hiltunen Thoren M."/>
            <person name="Johannesson H."/>
        </authorList>
    </citation>
    <scope>NUCLEOTIDE SEQUENCE</scope>
    <source>
        <strain evidence="6">CBS 333.67</strain>
    </source>
</reference>
<keyword evidence="7" id="KW-1185">Reference proteome</keyword>
<keyword evidence="4" id="KW-0687">Ribonucleoprotein</keyword>
<dbReference type="GO" id="GO:0003735">
    <property type="term" value="F:structural constituent of ribosome"/>
    <property type="evidence" value="ECO:0007669"/>
    <property type="project" value="InterPro"/>
</dbReference>
<evidence type="ECO:0000256" key="1">
    <source>
        <dbReference type="ARBA" id="ARBA00004173"/>
    </source>
</evidence>
<dbReference type="SMART" id="SM00916">
    <property type="entry name" value="L51_S25_CI-B8"/>
    <property type="match status" value="1"/>
</dbReference>
<comment type="caution">
    <text evidence="6">The sequence shown here is derived from an EMBL/GenBank/DDBJ whole genome shotgun (WGS) entry which is preliminary data.</text>
</comment>
<dbReference type="GO" id="GO:0005739">
    <property type="term" value="C:mitochondrion"/>
    <property type="evidence" value="ECO:0007669"/>
    <property type="project" value="UniProtKB-SubCell"/>
</dbReference>
<dbReference type="Pfam" id="PF05047">
    <property type="entry name" value="L51_S25_CI-B8"/>
    <property type="match status" value="1"/>
</dbReference>
<dbReference type="GO" id="GO:0005840">
    <property type="term" value="C:ribosome"/>
    <property type="evidence" value="ECO:0007669"/>
    <property type="project" value="UniProtKB-KW"/>
</dbReference>
<sequence length="269" mass="29785">MRPGDLGPARSRQAKVVGPLVLARPRQAKNFRGSITESEPCSHHVAVRSQRPALPTVCSLSASVRKNIKMVGVLRRFNQLKALVRIRTGPGAAVLPQDVTRIHMEFAHKLNDGHMGPRKFWREALPRLKYWNPAVPMVVNRTTDNSGPATLTLYFREPGATLASDMPMPSSSNEGFAKAPAPAEGERVVTIDMKHRRSEAILKEFMDKSGAVAVTPTPQDEVELREAEEREAKGAVDRERIRRMNEEAKREKAMIAQAQSEAAAIRSSL</sequence>
<evidence type="ECO:0000313" key="6">
    <source>
        <dbReference type="EMBL" id="KAK3304514.1"/>
    </source>
</evidence>
<dbReference type="GeneID" id="87888398"/>